<keyword evidence="2" id="KW-1185">Reference proteome</keyword>
<name>A0ABX9G3J7_9ENTR</name>
<gene>
    <name evidence="1" type="ORF">DFQ50_102153</name>
</gene>
<protein>
    <submittedName>
        <fullName evidence="1">Uncharacterized protein</fullName>
    </submittedName>
</protein>
<evidence type="ECO:0000313" key="1">
    <source>
        <dbReference type="EMBL" id="RBP13420.1"/>
    </source>
</evidence>
<evidence type="ECO:0000313" key="2">
    <source>
        <dbReference type="Proteomes" id="UP000253201"/>
    </source>
</evidence>
<dbReference type="EMBL" id="QNRL01000002">
    <property type="protein sequence ID" value="RBP13420.1"/>
    <property type="molecule type" value="Genomic_DNA"/>
</dbReference>
<proteinExistence type="predicted"/>
<sequence>MKIKTQVTGLFSAKGYINQQGKLYGNEFQNELITRTRQLAKKIQSDMSAAIDKGPVPFTNNAVLYFYKKVGTSVKCTIMIKDIQAEYLYNVIVHPDPLKKFVPTSSARLSKQGNIPQLKSGLEKGRYKVVVENGKKYLIDTTKKDTKTKTKRVVGVRETKKRKLVYDFYKEAEVITIVSSMQGHFKLKKG</sequence>
<dbReference type="RefSeq" id="WP_113857405.1">
    <property type="nucleotide sequence ID" value="NZ_QNRL01000002.1"/>
</dbReference>
<dbReference type="Proteomes" id="UP000253201">
    <property type="component" value="Unassembled WGS sequence"/>
</dbReference>
<accession>A0ABX9G3J7</accession>
<organism evidence="1 2">
    <name type="scientific">Pseudocitrobacter faecalis</name>
    <dbReference type="NCBI Taxonomy" id="1398493"/>
    <lineage>
        <taxon>Bacteria</taxon>
        <taxon>Pseudomonadati</taxon>
        <taxon>Pseudomonadota</taxon>
        <taxon>Gammaproteobacteria</taxon>
        <taxon>Enterobacterales</taxon>
        <taxon>Enterobacteriaceae</taxon>
        <taxon>Pseudocitrobacter</taxon>
    </lineage>
</organism>
<reference evidence="1 2" key="1">
    <citation type="submission" date="2018-06" db="EMBL/GenBank/DDBJ databases">
        <title>Genomic Encyclopedia of Type Strains, Phase IV (KMG-IV): sequencing the most valuable type-strain genomes for metagenomic binning, comparative biology and taxonomic classification.</title>
        <authorList>
            <person name="Goeker M."/>
        </authorList>
    </citation>
    <scope>NUCLEOTIDE SEQUENCE [LARGE SCALE GENOMIC DNA]</scope>
    <source>
        <strain evidence="1 2">DSM 27453</strain>
    </source>
</reference>
<comment type="caution">
    <text evidence="1">The sequence shown here is derived from an EMBL/GenBank/DDBJ whole genome shotgun (WGS) entry which is preliminary data.</text>
</comment>